<evidence type="ECO:0000313" key="2">
    <source>
        <dbReference type="Proteomes" id="UP000091857"/>
    </source>
</evidence>
<keyword evidence="2" id="KW-1185">Reference proteome</keyword>
<dbReference type="EMBL" id="CM004388">
    <property type="protein sequence ID" value="KAG8660588.1"/>
    <property type="molecule type" value="Genomic_DNA"/>
</dbReference>
<gene>
    <name evidence="1" type="ORF">MANES_02G177400v8</name>
</gene>
<accession>A0ACB7I9N3</accession>
<name>A0ACB7I9N3_MANES</name>
<comment type="caution">
    <text evidence="1">The sequence shown here is derived from an EMBL/GenBank/DDBJ whole genome shotgun (WGS) entry which is preliminary data.</text>
</comment>
<feature type="non-terminal residue" evidence="1">
    <location>
        <position position="767"/>
    </location>
</feature>
<reference evidence="2" key="1">
    <citation type="journal article" date="2016" name="Nat. Biotechnol.">
        <title>Sequencing wild and cultivated cassava and related species reveals extensive interspecific hybridization and genetic diversity.</title>
        <authorList>
            <person name="Bredeson J.V."/>
            <person name="Lyons J.B."/>
            <person name="Prochnik S.E."/>
            <person name="Wu G.A."/>
            <person name="Ha C.M."/>
            <person name="Edsinger-Gonzales E."/>
            <person name="Grimwood J."/>
            <person name="Schmutz J."/>
            <person name="Rabbi I.Y."/>
            <person name="Egesi C."/>
            <person name="Nauluvula P."/>
            <person name="Lebot V."/>
            <person name="Ndunguru J."/>
            <person name="Mkamilo G."/>
            <person name="Bart R.S."/>
            <person name="Setter T.L."/>
            <person name="Gleadow R.M."/>
            <person name="Kulakow P."/>
            <person name="Ferguson M.E."/>
            <person name="Rounsley S."/>
            <person name="Rokhsar D.S."/>
        </authorList>
    </citation>
    <scope>NUCLEOTIDE SEQUENCE [LARGE SCALE GENOMIC DNA]</scope>
    <source>
        <strain evidence="2">cv. AM560-2</strain>
    </source>
</reference>
<sequence length="767" mass="86687">MFQIFLLLSSISSLAIAQQSVIALGSSLSPTNISYWSSESGHFAFGFYPQGVGFAIGIWLPRIHQKTVIWTANRDDPPLSKNSTLILNAQGELILQQQGSESKSIAKIPKPASSASMLNSGNFVLYDSDSKIIWQNFDAPTDTILPGQSLVATEQLVSSISDTVHSSGRFAIRMRMNGNLVMFPVEDPDQFDYIYWRSRTAYAGGNVKLNFDKNGLLYLLDTNGKNIRNLSNSITIFGKAMYRATIDADGIFRLYSHNLNGHSNWTVEWQSSDNKCDPTGLCGSNAYCTLVDHGTSCACPPGFDFIDQSQKHLGCQRNSSDEGCMEFKESNYIIHKLEYVSWEDDPYATFGSNTETDCREECSTDCNCEAALFKNQECRKQKFPLRFGRFKQNEPVVTFIKVSIRSSGTKIESMKKMKEQRMNILIIGIVLLTLAVFLLAIFGVLSYRYRVWNYKKISGQGNNALFEDITLRSFTYDELNKATNHFKDEIGKGAFGTVFRGVIANGITVAIKRLEKVVAEGEREFRNEMRVIGRTHHKNLVRLFGYCHDGTNRLLVYEYMSNGSLADFLFKSEQKPAWEERIEIALNIARGIFYLHEECETQIIHCDIKPENILIDEKGGVKIADFGLSKLLMPNQSKTYTGVRGTRGYVAPEWHRNFPITVKADVYSYGIMLLEIICCRRNLDMHVPDNEIVLAEWVYECFESNELRKLVQHEEVGETKLERMVKVGLWCIQDEPSLRPSIKRVALMLEGTIDTPTPPTPPSFSIS</sequence>
<protein>
    <submittedName>
        <fullName evidence="1">Uncharacterized protein</fullName>
    </submittedName>
</protein>
<dbReference type="Proteomes" id="UP000091857">
    <property type="component" value="Chromosome 2"/>
</dbReference>
<evidence type="ECO:0000313" key="1">
    <source>
        <dbReference type="EMBL" id="KAG8660588.1"/>
    </source>
</evidence>
<organism evidence="1 2">
    <name type="scientific">Manihot esculenta</name>
    <name type="common">Cassava</name>
    <name type="synonym">Jatropha manihot</name>
    <dbReference type="NCBI Taxonomy" id="3983"/>
    <lineage>
        <taxon>Eukaryota</taxon>
        <taxon>Viridiplantae</taxon>
        <taxon>Streptophyta</taxon>
        <taxon>Embryophyta</taxon>
        <taxon>Tracheophyta</taxon>
        <taxon>Spermatophyta</taxon>
        <taxon>Magnoliopsida</taxon>
        <taxon>eudicotyledons</taxon>
        <taxon>Gunneridae</taxon>
        <taxon>Pentapetalae</taxon>
        <taxon>rosids</taxon>
        <taxon>fabids</taxon>
        <taxon>Malpighiales</taxon>
        <taxon>Euphorbiaceae</taxon>
        <taxon>Crotonoideae</taxon>
        <taxon>Manihoteae</taxon>
        <taxon>Manihot</taxon>
    </lineage>
</organism>
<proteinExistence type="predicted"/>